<evidence type="ECO:0000313" key="1">
    <source>
        <dbReference type="EMBL" id="VVC93773.1"/>
    </source>
</evidence>
<dbReference type="AlphaFoldDB" id="A0A5E4Q8R3"/>
<keyword evidence="2" id="KW-1185">Reference proteome</keyword>
<name>A0A5E4Q8R3_9NEOP</name>
<gene>
    <name evidence="1" type="ORF">LSINAPIS_LOCUS5891</name>
</gene>
<organism evidence="1 2">
    <name type="scientific">Leptidea sinapis</name>
    <dbReference type="NCBI Taxonomy" id="189913"/>
    <lineage>
        <taxon>Eukaryota</taxon>
        <taxon>Metazoa</taxon>
        <taxon>Ecdysozoa</taxon>
        <taxon>Arthropoda</taxon>
        <taxon>Hexapoda</taxon>
        <taxon>Insecta</taxon>
        <taxon>Pterygota</taxon>
        <taxon>Neoptera</taxon>
        <taxon>Endopterygota</taxon>
        <taxon>Lepidoptera</taxon>
        <taxon>Glossata</taxon>
        <taxon>Ditrysia</taxon>
        <taxon>Papilionoidea</taxon>
        <taxon>Pieridae</taxon>
        <taxon>Dismorphiinae</taxon>
        <taxon>Leptidea</taxon>
    </lineage>
</organism>
<sequence>MYVFCLLQHFEDIYIGSRRKYRRVFALSDWIGAVMLQRAYITVSAKLRRFWVKTCRRCLAVSVAASISRARSRDFYMDVGANKSVQSHLGVEPGVAATAAEAHDTLQQYQKWQVGVGGWTSKAGEFSDRCHQHATGINNNGRTKELRIKQSQLASNPSKARGIINTLLDVTDSAAYRIMSILGSHIK</sequence>
<accession>A0A5E4Q8R3</accession>
<proteinExistence type="predicted"/>
<dbReference type="Proteomes" id="UP000324832">
    <property type="component" value="Unassembled WGS sequence"/>
</dbReference>
<reference evidence="1 2" key="1">
    <citation type="submission" date="2017-07" db="EMBL/GenBank/DDBJ databases">
        <authorList>
            <person name="Talla V."/>
            <person name="Backstrom N."/>
        </authorList>
    </citation>
    <scope>NUCLEOTIDE SEQUENCE [LARGE SCALE GENOMIC DNA]</scope>
</reference>
<protein>
    <submittedName>
        <fullName evidence="1">Uncharacterized protein</fullName>
    </submittedName>
</protein>
<evidence type="ECO:0000313" key="2">
    <source>
        <dbReference type="Proteomes" id="UP000324832"/>
    </source>
</evidence>
<dbReference type="EMBL" id="FZQP02001781">
    <property type="protein sequence ID" value="VVC93773.1"/>
    <property type="molecule type" value="Genomic_DNA"/>
</dbReference>